<dbReference type="InterPro" id="IPR007346">
    <property type="entry name" value="Endonuclease-I"/>
</dbReference>
<dbReference type="Gene3D" id="2.40.10.10">
    <property type="entry name" value="Trypsin-like serine proteases"/>
    <property type="match status" value="2"/>
</dbReference>
<feature type="compositionally biased region" description="Basic and acidic residues" evidence="4">
    <location>
        <begin position="458"/>
        <end position="471"/>
    </location>
</feature>
<dbReference type="SUPFAM" id="SSF54060">
    <property type="entry name" value="His-Me finger endonucleases"/>
    <property type="match status" value="1"/>
</dbReference>
<evidence type="ECO:0000256" key="2">
    <source>
        <dbReference type="ARBA" id="ARBA00022722"/>
    </source>
</evidence>
<evidence type="ECO:0000256" key="4">
    <source>
        <dbReference type="SAM" id="MobiDB-lite"/>
    </source>
</evidence>
<dbReference type="PANTHER" id="PTHR33607">
    <property type="entry name" value="ENDONUCLEASE-1"/>
    <property type="match status" value="1"/>
</dbReference>
<feature type="region of interest" description="Disordered" evidence="4">
    <location>
        <begin position="403"/>
        <end position="479"/>
    </location>
</feature>
<comment type="similarity">
    <text evidence="1">Belongs to the EndA/NucM nuclease family.</text>
</comment>
<reference evidence="5 6" key="1">
    <citation type="submission" date="2023-12" db="EMBL/GenBank/DDBJ databases">
        <title>the genome sequence of Hyalangium sp. s54d21.</title>
        <authorList>
            <person name="Zhang X."/>
        </authorList>
    </citation>
    <scope>NUCLEOTIDE SEQUENCE [LARGE SCALE GENOMIC DNA]</scope>
    <source>
        <strain evidence="6">s54d21</strain>
    </source>
</reference>
<dbReference type="Pfam" id="PF13365">
    <property type="entry name" value="Trypsin_2"/>
    <property type="match status" value="1"/>
</dbReference>
<keyword evidence="2" id="KW-0540">Nuclease</keyword>
<name>A0ABU5HBK6_9BACT</name>
<organism evidence="5 6">
    <name type="scientific">Hyalangium rubrum</name>
    <dbReference type="NCBI Taxonomy" id="3103134"/>
    <lineage>
        <taxon>Bacteria</taxon>
        <taxon>Pseudomonadati</taxon>
        <taxon>Myxococcota</taxon>
        <taxon>Myxococcia</taxon>
        <taxon>Myxococcales</taxon>
        <taxon>Cystobacterineae</taxon>
        <taxon>Archangiaceae</taxon>
        <taxon>Hyalangium</taxon>
    </lineage>
</organism>
<accession>A0ABU5HBK6</accession>
<dbReference type="RefSeq" id="WP_321548909.1">
    <property type="nucleotide sequence ID" value="NZ_JAXIVS010000010.1"/>
</dbReference>
<dbReference type="GO" id="GO:0004519">
    <property type="term" value="F:endonuclease activity"/>
    <property type="evidence" value="ECO:0007669"/>
    <property type="project" value="UniProtKB-KW"/>
</dbReference>
<evidence type="ECO:0000313" key="5">
    <source>
        <dbReference type="EMBL" id="MDY7230187.1"/>
    </source>
</evidence>
<dbReference type="SUPFAM" id="SSF50494">
    <property type="entry name" value="Trypsin-like serine proteases"/>
    <property type="match status" value="1"/>
</dbReference>
<comment type="caution">
    <text evidence="5">The sequence shown here is derived from an EMBL/GenBank/DDBJ whole genome shotgun (WGS) entry which is preliminary data.</text>
</comment>
<keyword evidence="6" id="KW-1185">Reference proteome</keyword>
<keyword evidence="5" id="KW-0255">Endonuclease</keyword>
<dbReference type="EMBL" id="JAXIVS010000010">
    <property type="protein sequence ID" value="MDY7230187.1"/>
    <property type="molecule type" value="Genomic_DNA"/>
</dbReference>
<keyword evidence="3" id="KW-0378">Hydrolase</keyword>
<feature type="compositionally biased region" description="Basic and acidic residues" evidence="4">
    <location>
        <begin position="1"/>
        <end position="15"/>
    </location>
</feature>
<dbReference type="PANTHER" id="PTHR33607:SF2">
    <property type="entry name" value="ENDONUCLEASE-1"/>
    <property type="match status" value="1"/>
</dbReference>
<sequence>MGYVKREETPPRKDGTGYAAGLGMGAERGNGHGRGVEVPVPPAKATGGPRTAEGWYQRVHEQLEQAERRYRERSPVRETVLHQLEDEGLTPIEVDSPERVHARMKRLGIEGVERGEPRIDTASLRTKIVPATAEPAQLVYERVLGRSDLTSVCFLERGLKVSRSVGRVHIGDSRGRVVGYGTGFLVSPRLMLTNNHVLRTAAEAGNSRIEFNYQSGLDGGALPSVVFALDPAALFLTDVKLDYTLVAVKPESLTGMSLSEFGFTRLIEAQGKVLLGEYVNIIQHPNGEPKQLALRENQVVDLLDDFCHYLTDTAPGSSGSPVYNDQWEVVALHHMGVPKRTEDGRLLTLEGETWEPGMDPALLDWKANEGTRVSSLVRHVRAQTLSAAASKLRAELLEPMGISEASARARPSSRKRPVESTVSRRKTGKKPNGQQERMESQASEPMMDEEPTGAEPLSEGRQEQARAEDGPRIIASPEAGEGRVILTDGGATLTLPLRLSIQIGLAGVTAPAREGTGEPGLIVSAQDVLKRRPAKAARARTGSELMLEAALGELERSRSRPYFDEAAARVARERYYETLGEEPDYAALSELVRGTHRTLVRYAPMREVYPWVELYPDGLLRSIYSGKEYEPEDFIREDARIDEARAARFREVLGTESALGAEAMTAELELLEAALPYNCEHVVPQSWFAKREPMRGDLHHLFACESGCNSFRGNTPYFDFPDFEEALREECGKRVGNKFEPTRGKGTVARATLYFLLRYPGEINRTSTEYDESRLELLLNWHQEDPPALYERHRNEAIFERQGNRNPFIDHPEWAELVDFSEGLG</sequence>
<gene>
    <name evidence="5" type="ORF">SYV04_27575</name>
</gene>
<proteinExistence type="inferred from homology"/>
<dbReference type="InterPro" id="IPR043504">
    <property type="entry name" value="Peptidase_S1_PA_chymotrypsin"/>
</dbReference>
<dbReference type="Proteomes" id="UP001291309">
    <property type="component" value="Unassembled WGS sequence"/>
</dbReference>
<dbReference type="Pfam" id="PF04231">
    <property type="entry name" value="Endonuclease_1"/>
    <property type="match status" value="1"/>
</dbReference>
<dbReference type="InterPro" id="IPR044925">
    <property type="entry name" value="His-Me_finger_sf"/>
</dbReference>
<feature type="compositionally biased region" description="Gly residues" evidence="4">
    <location>
        <begin position="18"/>
        <end position="28"/>
    </location>
</feature>
<feature type="region of interest" description="Disordered" evidence="4">
    <location>
        <begin position="1"/>
        <end position="52"/>
    </location>
</feature>
<evidence type="ECO:0000313" key="6">
    <source>
        <dbReference type="Proteomes" id="UP001291309"/>
    </source>
</evidence>
<evidence type="ECO:0000256" key="1">
    <source>
        <dbReference type="ARBA" id="ARBA00006429"/>
    </source>
</evidence>
<protein>
    <submittedName>
        <fullName evidence="5">Endonuclease</fullName>
    </submittedName>
</protein>
<evidence type="ECO:0000256" key="3">
    <source>
        <dbReference type="ARBA" id="ARBA00022801"/>
    </source>
</evidence>
<feature type="compositionally biased region" description="Polar residues" evidence="4">
    <location>
        <begin position="432"/>
        <end position="443"/>
    </location>
</feature>
<dbReference type="InterPro" id="IPR009003">
    <property type="entry name" value="Peptidase_S1_PA"/>
</dbReference>